<evidence type="ECO:0000256" key="1">
    <source>
        <dbReference type="SAM" id="MobiDB-lite"/>
    </source>
</evidence>
<evidence type="ECO:0000259" key="2">
    <source>
        <dbReference type="Pfam" id="PF13976"/>
    </source>
</evidence>
<feature type="region of interest" description="Disordered" evidence="1">
    <location>
        <begin position="147"/>
        <end position="185"/>
    </location>
</feature>
<gene>
    <name evidence="3" type="ORF">Tci_051392</name>
</gene>
<protein>
    <submittedName>
        <fullName evidence="3">Ribonuclease H-like domain-containing protein</fullName>
    </submittedName>
</protein>
<dbReference type="Pfam" id="PF14223">
    <property type="entry name" value="Retrotran_gag_2"/>
    <property type="match status" value="1"/>
</dbReference>
<reference evidence="3" key="1">
    <citation type="journal article" date="2019" name="Sci. Rep.">
        <title>Draft genome of Tanacetum cinerariifolium, the natural source of mosquito coil.</title>
        <authorList>
            <person name="Yamashiro T."/>
            <person name="Shiraishi A."/>
            <person name="Satake H."/>
            <person name="Nakayama K."/>
        </authorList>
    </citation>
    <scope>NUCLEOTIDE SEQUENCE</scope>
</reference>
<dbReference type="InterPro" id="IPR025724">
    <property type="entry name" value="GAG-pre-integrase_dom"/>
</dbReference>
<dbReference type="Pfam" id="PF13976">
    <property type="entry name" value="gag_pre-integrs"/>
    <property type="match status" value="1"/>
</dbReference>
<dbReference type="EMBL" id="BKCJ010007867">
    <property type="protein sequence ID" value="GEU79414.1"/>
    <property type="molecule type" value="Genomic_DNA"/>
</dbReference>
<accession>A0A6L2N4D6</accession>
<feature type="compositionally biased region" description="Basic and acidic residues" evidence="1">
    <location>
        <begin position="147"/>
        <end position="183"/>
    </location>
</feature>
<feature type="domain" description="GAG-pre-integrase" evidence="2">
    <location>
        <begin position="357"/>
        <end position="430"/>
    </location>
</feature>
<sequence>MKMEHYLWHTDYPIWQVIQNSNGPVSVTTDANGMIKVLPLKTAKEVMAREIERKARTILLMALSEEHLAKFHKMADAKEMWEAIKSRFSLHKGYDRFQTLLSQLEIYGAGVLHEDTNQKFLSAPQLDRNDLEYINDDDLEEMDFDFHEDQEVSQEDSRRRDDRYNGNKARENSRRPTSQDDSKSLVTIDGEAVDWSGHVEEDTQNFAMMAYSSSNLGFDNEVQSCSLLQTCSESYARLKKLYDEQRDKLVISVETTTSMPVPIDNAPKVVSEPKVWTDAPIIEKYESDSDDDLVSNDDPHKALKVKGVVDSGYSRHMTGNKAHLTNYQEFKDGFVAFGGSNRRITGKGKIKAGRQHNMYSFNLKNIDPSGDLSCLFAKASIDESNKWHRRLCHVNFKNLNKLIKGNLVRGLPSKIFENDHTCVASQKRKQHKASCPKEANHNAGTEANDDQDVNLKEINLYDEHFVLPVWFAYSTPVKSLGDDIRKNEKPDVNANNTNLLSVVSTPVSVVGPSRALNDDEPSYPDDPSMSHLEDIYASLSAGIFTNSSYNDKGAVTDFNNLETTMNSLLNLAASFFSAALFDSSNQQHQLMPGNTNIFTGSSKHLVFFFKLHGSINSKASN</sequence>
<dbReference type="AlphaFoldDB" id="A0A6L2N4D6"/>
<organism evidence="3">
    <name type="scientific">Tanacetum cinerariifolium</name>
    <name type="common">Dalmatian daisy</name>
    <name type="synonym">Chrysanthemum cinerariifolium</name>
    <dbReference type="NCBI Taxonomy" id="118510"/>
    <lineage>
        <taxon>Eukaryota</taxon>
        <taxon>Viridiplantae</taxon>
        <taxon>Streptophyta</taxon>
        <taxon>Embryophyta</taxon>
        <taxon>Tracheophyta</taxon>
        <taxon>Spermatophyta</taxon>
        <taxon>Magnoliopsida</taxon>
        <taxon>eudicotyledons</taxon>
        <taxon>Gunneridae</taxon>
        <taxon>Pentapetalae</taxon>
        <taxon>asterids</taxon>
        <taxon>campanulids</taxon>
        <taxon>Asterales</taxon>
        <taxon>Asteraceae</taxon>
        <taxon>Asteroideae</taxon>
        <taxon>Anthemideae</taxon>
        <taxon>Anthemidinae</taxon>
        <taxon>Tanacetum</taxon>
    </lineage>
</organism>
<proteinExistence type="predicted"/>
<evidence type="ECO:0000313" key="3">
    <source>
        <dbReference type="EMBL" id="GEU79414.1"/>
    </source>
</evidence>
<comment type="caution">
    <text evidence="3">The sequence shown here is derived from an EMBL/GenBank/DDBJ whole genome shotgun (WGS) entry which is preliminary data.</text>
</comment>
<name>A0A6L2N4D6_TANCI</name>